<evidence type="ECO:0000313" key="1">
    <source>
        <dbReference type="EMBL" id="CAJ0966152.1"/>
    </source>
</evidence>
<accession>A0ABN9MIK1</accession>
<organism evidence="1 2">
    <name type="scientific">Ranitomeya imitator</name>
    <name type="common">mimic poison frog</name>
    <dbReference type="NCBI Taxonomy" id="111125"/>
    <lineage>
        <taxon>Eukaryota</taxon>
        <taxon>Metazoa</taxon>
        <taxon>Chordata</taxon>
        <taxon>Craniata</taxon>
        <taxon>Vertebrata</taxon>
        <taxon>Euteleostomi</taxon>
        <taxon>Amphibia</taxon>
        <taxon>Batrachia</taxon>
        <taxon>Anura</taxon>
        <taxon>Neobatrachia</taxon>
        <taxon>Hyloidea</taxon>
        <taxon>Dendrobatidae</taxon>
        <taxon>Dendrobatinae</taxon>
        <taxon>Ranitomeya</taxon>
    </lineage>
</organism>
<proteinExistence type="predicted"/>
<dbReference type="EMBL" id="CAUEEQ010072383">
    <property type="protein sequence ID" value="CAJ0966152.1"/>
    <property type="molecule type" value="Genomic_DNA"/>
</dbReference>
<gene>
    <name evidence="1" type="ORF">RIMI_LOCUS21000731</name>
</gene>
<comment type="caution">
    <text evidence="1">The sequence shown here is derived from an EMBL/GenBank/DDBJ whole genome shotgun (WGS) entry which is preliminary data.</text>
</comment>
<reference evidence="1" key="1">
    <citation type="submission" date="2023-07" db="EMBL/GenBank/DDBJ databases">
        <authorList>
            <person name="Stuckert A."/>
        </authorList>
    </citation>
    <scope>NUCLEOTIDE SEQUENCE</scope>
</reference>
<dbReference type="Proteomes" id="UP001176940">
    <property type="component" value="Unassembled WGS sequence"/>
</dbReference>
<name>A0ABN9MIK1_9NEOB</name>
<protein>
    <submittedName>
        <fullName evidence="1">Uncharacterized protein</fullName>
    </submittedName>
</protein>
<keyword evidence="2" id="KW-1185">Reference proteome</keyword>
<evidence type="ECO:0000313" key="2">
    <source>
        <dbReference type="Proteomes" id="UP001176940"/>
    </source>
</evidence>
<sequence length="82" mass="9314">MEPHAPLRSEGRRQGRVLTRDSAVFLSCVIRPKAEGSTPGGHCVDDGGRIIHVKYRYTKRLTNDHDQRYDLAVIVGVRWQTI</sequence>